<proteinExistence type="predicted"/>
<evidence type="ECO:0000313" key="2">
    <source>
        <dbReference type="Proteomes" id="UP000499080"/>
    </source>
</evidence>
<dbReference type="EMBL" id="BGPR01089077">
    <property type="protein sequence ID" value="GBM13871.1"/>
    <property type="molecule type" value="Genomic_DNA"/>
</dbReference>
<organism evidence="1 2">
    <name type="scientific">Araneus ventricosus</name>
    <name type="common">Orbweaver spider</name>
    <name type="synonym">Epeira ventricosa</name>
    <dbReference type="NCBI Taxonomy" id="182803"/>
    <lineage>
        <taxon>Eukaryota</taxon>
        <taxon>Metazoa</taxon>
        <taxon>Ecdysozoa</taxon>
        <taxon>Arthropoda</taxon>
        <taxon>Chelicerata</taxon>
        <taxon>Arachnida</taxon>
        <taxon>Araneae</taxon>
        <taxon>Araneomorphae</taxon>
        <taxon>Entelegynae</taxon>
        <taxon>Araneoidea</taxon>
        <taxon>Araneidae</taxon>
        <taxon>Araneus</taxon>
    </lineage>
</organism>
<protein>
    <submittedName>
        <fullName evidence="1">Uncharacterized protein</fullName>
    </submittedName>
</protein>
<comment type="caution">
    <text evidence="1">The sequence shown here is derived from an EMBL/GenBank/DDBJ whole genome shotgun (WGS) entry which is preliminary data.</text>
</comment>
<evidence type="ECO:0000313" key="1">
    <source>
        <dbReference type="EMBL" id="GBM13871.1"/>
    </source>
</evidence>
<dbReference type="AlphaFoldDB" id="A0A4Y2DB17"/>
<keyword evidence="2" id="KW-1185">Reference proteome</keyword>
<dbReference type="Proteomes" id="UP000499080">
    <property type="component" value="Unassembled WGS sequence"/>
</dbReference>
<name>A0A4Y2DB17_ARAVE</name>
<accession>A0A4Y2DB17</accession>
<gene>
    <name evidence="1" type="ORF">AVEN_156226_1</name>
</gene>
<reference evidence="1 2" key="1">
    <citation type="journal article" date="2019" name="Sci. Rep.">
        <title>Orb-weaving spider Araneus ventricosus genome elucidates the spidroin gene catalogue.</title>
        <authorList>
            <person name="Kono N."/>
            <person name="Nakamura H."/>
            <person name="Ohtoshi R."/>
            <person name="Moran D.A.P."/>
            <person name="Shinohara A."/>
            <person name="Yoshida Y."/>
            <person name="Fujiwara M."/>
            <person name="Mori M."/>
            <person name="Tomita M."/>
            <person name="Arakawa K."/>
        </authorList>
    </citation>
    <scope>NUCLEOTIDE SEQUENCE [LARGE SCALE GENOMIC DNA]</scope>
</reference>
<dbReference type="OrthoDB" id="6469902at2759"/>
<sequence length="139" mass="15915">MVWDVCSWRDMGPLIRLETNLTGDRYLSILPITYTHLCLLCIPTDWDNSSRTMRHPTRRELLPSGSRNTLLQDTSSDIRDVLLHGVEKRSPPLRTPMDLLTSLQDSWCEKPPGCLQTIVETMPRRVAALLRARGGPTRY</sequence>